<dbReference type="PANTHER" id="PTHR37886">
    <property type="entry name" value="S-ADENOSYL-L-METHIONINE-DEPENDENT METHYLTRANSFERASES SUPERFAMILY PROTEIN"/>
    <property type="match status" value="1"/>
</dbReference>
<evidence type="ECO:0000313" key="2">
    <source>
        <dbReference type="EMBL" id="KAL1524208.1"/>
    </source>
</evidence>
<name>A0AB34JQB0_PRYPA</name>
<dbReference type="EMBL" id="JBGBPQ010000005">
    <property type="protein sequence ID" value="KAL1524208.1"/>
    <property type="molecule type" value="Genomic_DNA"/>
</dbReference>
<comment type="caution">
    <text evidence="2">The sequence shown here is derived from an EMBL/GenBank/DDBJ whole genome shotgun (WGS) entry which is preliminary data.</text>
</comment>
<evidence type="ECO:0000256" key="1">
    <source>
        <dbReference type="SAM" id="MobiDB-lite"/>
    </source>
</evidence>
<accession>A0AB34JQB0</accession>
<dbReference type="AlphaFoldDB" id="A0AB34JQB0"/>
<protein>
    <submittedName>
        <fullName evidence="2">Uncharacterized protein</fullName>
    </submittedName>
</protein>
<dbReference type="Proteomes" id="UP001515480">
    <property type="component" value="Unassembled WGS sequence"/>
</dbReference>
<gene>
    <name evidence="2" type="ORF">AB1Y20_019116</name>
</gene>
<keyword evidence="3" id="KW-1185">Reference proteome</keyword>
<organism evidence="2 3">
    <name type="scientific">Prymnesium parvum</name>
    <name type="common">Toxic golden alga</name>
    <dbReference type="NCBI Taxonomy" id="97485"/>
    <lineage>
        <taxon>Eukaryota</taxon>
        <taxon>Haptista</taxon>
        <taxon>Haptophyta</taxon>
        <taxon>Prymnesiophyceae</taxon>
        <taxon>Prymnesiales</taxon>
        <taxon>Prymnesiaceae</taxon>
        <taxon>Prymnesium</taxon>
    </lineage>
</organism>
<dbReference type="PANTHER" id="PTHR37886:SF1">
    <property type="entry name" value="S-ADENOSYL-L-METHIONINE-DEPENDENT METHYLTRANSFERASES SUPERFAMILY PROTEIN"/>
    <property type="match status" value="1"/>
</dbReference>
<sequence length="365" mass="41256">MRAAAADKSPQPHRPRACACSWVRLHVALVLSELCAAALLLRTWSSLQCDDWQVTALWNFQAGMDGLDAEDALHAVEPGALSHQANQTTLSRRRLVANDFTADFSRRLAFHRWIELDVVLDRAGYEQYLRRAWESSGLGLSAGRKNPRPRQQPKSSAKLQGDLRASGFRFNAAYFSQEHHQLPGAPWSQGRDQFMILVRHGLRPNHYFFSAGCGPFSLSSHVVRYLLASRYYCIEGDEYLLRAAVEYEIPEAGLIHKRPNFFLHDEPDVASLWRRQSDVTPPSHFDFAVVQQELEGRELEAAVTGIARYLRPRSGRLVLRAPLPVYLERRLGLQQLSSLVSSEQDSKNDATCPLSLSCGLYLYHT</sequence>
<reference evidence="2 3" key="1">
    <citation type="journal article" date="2024" name="Science">
        <title>Giant polyketide synthase enzymes in the biosynthesis of giant marine polyether toxins.</title>
        <authorList>
            <person name="Fallon T.R."/>
            <person name="Shende V.V."/>
            <person name="Wierzbicki I.H."/>
            <person name="Pendleton A.L."/>
            <person name="Watervoot N.F."/>
            <person name="Auber R.P."/>
            <person name="Gonzalez D.J."/>
            <person name="Wisecaver J.H."/>
            <person name="Moore B.S."/>
        </authorList>
    </citation>
    <scope>NUCLEOTIDE SEQUENCE [LARGE SCALE GENOMIC DNA]</scope>
    <source>
        <strain evidence="2 3">12B1</strain>
    </source>
</reference>
<proteinExistence type="predicted"/>
<feature type="region of interest" description="Disordered" evidence="1">
    <location>
        <begin position="140"/>
        <end position="159"/>
    </location>
</feature>
<evidence type="ECO:0000313" key="3">
    <source>
        <dbReference type="Proteomes" id="UP001515480"/>
    </source>
</evidence>